<organism evidence="1 2">
    <name type="scientific">Phytophthora oleae</name>
    <dbReference type="NCBI Taxonomy" id="2107226"/>
    <lineage>
        <taxon>Eukaryota</taxon>
        <taxon>Sar</taxon>
        <taxon>Stramenopiles</taxon>
        <taxon>Oomycota</taxon>
        <taxon>Peronosporomycetes</taxon>
        <taxon>Peronosporales</taxon>
        <taxon>Peronosporaceae</taxon>
        <taxon>Phytophthora</taxon>
    </lineage>
</organism>
<keyword evidence="2" id="KW-1185">Reference proteome</keyword>
<sequence>MARLTPRSASVHVSVQHVGLPLQQLRHTAPGHLRGLFLQFGVLGRTAAAPLTSIADGNKKLLDHSGDPETPGSRTMASEVYRTPETTAGRCVKVQDLD</sequence>
<reference evidence="1 2" key="1">
    <citation type="submission" date="2024-09" db="EMBL/GenBank/DDBJ databases">
        <title>Genome sequencing and assembly of Phytophthora oleae, isolate VK10A, causative agent of rot of olive drupes.</title>
        <authorList>
            <person name="Conti Taguali S."/>
            <person name="Riolo M."/>
            <person name="La Spada F."/>
            <person name="Cacciola S.O."/>
            <person name="Dionisio G."/>
        </authorList>
    </citation>
    <scope>NUCLEOTIDE SEQUENCE [LARGE SCALE GENOMIC DNA]</scope>
    <source>
        <strain evidence="1 2">VK10A</strain>
    </source>
</reference>
<evidence type="ECO:0000313" key="1">
    <source>
        <dbReference type="EMBL" id="KAL3662444.1"/>
    </source>
</evidence>
<name>A0ABD3F810_9STRA</name>
<dbReference type="EMBL" id="JBIMZQ010000031">
    <property type="protein sequence ID" value="KAL3662444.1"/>
    <property type="molecule type" value="Genomic_DNA"/>
</dbReference>
<proteinExistence type="predicted"/>
<dbReference type="AlphaFoldDB" id="A0ABD3F810"/>
<evidence type="ECO:0000313" key="2">
    <source>
        <dbReference type="Proteomes" id="UP001632037"/>
    </source>
</evidence>
<comment type="caution">
    <text evidence="1">The sequence shown here is derived from an EMBL/GenBank/DDBJ whole genome shotgun (WGS) entry which is preliminary data.</text>
</comment>
<accession>A0ABD3F810</accession>
<protein>
    <submittedName>
        <fullName evidence="1">Uncharacterized protein</fullName>
    </submittedName>
</protein>
<dbReference type="Proteomes" id="UP001632037">
    <property type="component" value="Unassembled WGS sequence"/>
</dbReference>
<gene>
    <name evidence="1" type="ORF">V7S43_012302</name>
</gene>